<keyword evidence="1" id="KW-0813">Transport</keyword>
<proteinExistence type="predicted"/>
<accession>A0A220UII6</accession>
<feature type="region of interest" description="Disordered" evidence="4">
    <location>
        <begin position="27"/>
        <end position="49"/>
    </location>
</feature>
<dbReference type="PANTHER" id="PTHR30332">
    <property type="entry name" value="PROBABLE GENERAL SECRETION PATHWAY PROTEIN D"/>
    <property type="match status" value="1"/>
</dbReference>
<dbReference type="InterPro" id="IPR050810">
    <property type="entry name" value="Bact_Secretion_Sys_Channel"/>
</dbReference>
<keyword evidence="2" id="KW-0472">Membrane</keyword>
<dbReference type="SMART" id="SM00965">
    <property type="entry name" value="STN"/>
    <property type="match status" value="1"/>
</dbReference>
<dbReference type="PANTHER" id="PTHR30332:SF17">
    <property type="entry name" value="TYPE IV PILIATION SYSTEM PROTEIN DR_0774-RELATED"/>
    <property type="match status" value="1"/>
</dbReference>
<dbReference type="AlphaFoldDB" id="A0A220UII6"/>
<evidence type="ECO:0000256" key="3">
    <source>
        <dbReference type="ARBA" id="ARBA00023237"/>
    </source>
</evidence>
<reference evidence="6 7" key="1">
    <citation type="submission" date="2017-07" db="EMBL/GenBank/DDBJ databases">
        <title>Phenotypical and genomic characterization of a clinical isolate of Shewanella bicestrii sp. nov. producing an extended-spectrum beta-lactamase and a new oxacillinase variant.</title>
        <authorList>
            <person name="Jousset A.B."/>
            <person name="Bonnin R.A."/>
            <person name="Girlich D."/>
            <person name="Dabos L."/>
            <person name="Potron A."/>
            <person name="Dortet L."/>
            <person name="Glaser P."/>
            <person name="Naas T."/>
        </authorList>
    </citation>
    <scope>NUCLEOTIDE SEQUENCE [LARGE SCALE GENOMIC DNA]</scope>
    <source>
        <strain evidence="6 7">JAB-1</strain>
    </source>
</reference>
<evidence type="ECO:0000256" key="4">
    <source>
        <dbReference type="SAM" id="MobiDB-lite"/>
    </source>
</evidence>
<evidence type="ECO:0000256" key="1">
    <source>
        <dbReference type="ARBA" id="ARBA00022448"/>
    </source>
</evidence>
<dbReference type="GO" id="GO:0009306">
    <property type="term" value="P:protein secretion"/>
    <property type="evidence" value="ECO:0007669"/>
    <property type="project" value="InterPro"/>
</dbReference>
<dbReference type="InterPro" id="IPR001775">
    <property type="entry name" value="GspD/PilQ"/>
</dbReference>
<evidence type="ECO:0000313" key="6">
    <source>
        <dbReference type="EMBL" id="ASK67810.1"/>
    </source>
</evidence>
<keyword evidence="3" id="KW-0998">Cell outer membrane</keyword>
<evidence type="ECO:0000256" key="2">
    <source>
        <dbReference type="ARBA" id="ARBA00023136"/>
    </source>
</evidence>
<dbReference type="PRINTS" id="PR00811">
    <property type="entry name" value="BCTERIALGSPD"/>
</dbReference>
<feature type="domain" description="Secretin/TonB short N-terminal" evidence="5">
    <location>
        <begin position="100"/>
        <end position="148"/>
    </location>
</feature>
<evidence type="ECO:0000259" key="5">
    <source>
        <dbReference type="SMART" id="SM00965"/>
    </source>
</evidence>
<feature type="compositionally biased region" description="Low complexity" evidence="4">
    <location>
        <begin position="180"/>
        <end position="223"/>
    </location>
</feature>
<name>A0A220UII6_9GAMM</name>
<dbReference type="NCBIfam" id="TIGR02519">
    <property type="entry name" value="pilus_MshL"/>
    <property type="match status" value="1"/>
</dbReference>
<dbReference type="GO" id="GO:0009297">
    <property type="term" value="P:pilus assembly"/>
    <property type="evidence" value="ECO:0007669"/>
    <property type="project" value="InterPro"/>
</dbReference>
<dbReference type="InterPro" id="IPR013358">
    <property type="entry name" value="Pilus_biogenesis_MshL"/>
</dbReference>
<gene>
    <name evidence="6" type="ORF">CF168_02480</name>
</gene>
<dbReference type="InterPro" id="IPR011514">
    <property type="entry name" value="Secretin_N_2"/>
</dbReference>
<dbReference type="PROSITE" id="PS00875">
    <property type="entry name" value="T2SP_D"/>
    <property type="match status" value="1"/>
</dbReference>
<protein>
    <submittedName>
        <fullName evidence="6">Pilus (MSHA type) biogenesis protein MshL</fullName>
    </submittedName>
</protein>
<feature type="region of interest" description="Disordered" evidence="4">
    <location>
        <begin position="172"/>
        <end position="225"/>
    </location>
</feature>
<dbReference type="GO" id="GO:0019867">
    <property type="term" value="C:outer membrane"/>
    <property type="evidence" value="ECO:0007669"/>
    <property type="project" value="InterPro"/>
</dbReference>
<dbReference type="Pfam" id="PF07655">
    <property type="entry name" value="Secretin_N_2"/>
    <property type="match status" value="1"/>
</dbReference>
<dbReference type="EMBL" id="CP022358">
    <property type="protein sequence ID" value="ASK67810.1"/>
    <property type="molecule type" value="Genomic_DNA"/>
</dbReference>
<dbReference type="InterPro" id="IPR004845">
    <property type="entry name" value="T2SS_GspD_CS"/>
</dbReference>
<dbReference type="KEGG" id="sbj:CF168_02480"/>
<dbReference type="InterPro" id="IPR004846">
    <property type="entry name" value="T2SS/T3SS_dom"/>
</dbReference>
<dbReference type="GO" id="GO:0015627">
    <property type="term" value="C:type II protein secretion system complex"/>
    <property type="evidence" value="ECO:0007669"/>
    <property type="project" value="TreeGrafter"/>
</dbReference>
<organism evidence="6 7">
    <name type="scientific">Shewanella bicestrii</name>
    <dbReference type="NCBI Taxonomy" id="2018305"/>
    <lineage>
        <taxon>Bacteria</taxon>
        <taxon>Pseudomonadati</taxon>
        <taxon>Pseudomonadota</taxon>
        <taxon>Gammaproteobacteria</taxon>
        <taxon>Alteromonadales</taxon>
        <taxon>Shewanellaceae</taxon>
        <taxon>Shewanella</taxon>
    </lineage>
</organism>
<keyword evidence="7" id="KW-1185">Reference proteome</keyword>
<evidence type="ECO:0000313" key="7">
    <source>
        <dbReference type="Proteomes" id="UP000198367"/>
    </source>
</evidence>
<dbReference type="Proteomes" id="UP000198367">
    <property type="component" value="Chromosome"/>
</dbReference>
<sequence>MTAIKYITPLLSLCLMACQTTDRPQPVASKEALATSMQTASQPTPPPPATMPDAVQRELNANAMMGGLTPPMETERRIDVSAHDVDARVFFPSLVQGTPFSVAVHPDVQGTISLSLKGVTLSEAIQVVEDIYGYEVSREGRILRVFPAGMRTETFPLNYLYMERDGLSLTSVSSGRISDNNNSNNNNSNNNNSNNGNFGNNSNNNNSSNGNYGNNNNSDSTNGTFIRSRTKTDFWGELKETLSAIIGDTGGGRQVVVTPQAGLVTIRAYPNELRQVRAFLNSAESHLQRQVILEAKILEVTLSDGYQQGIQWDNVLGHVGNTNINFGTSAGAGLSDKITASLGGVTSLSIKGSDFNTMISLLDTQGDVDVLSSPRVTASNNQKAVIKVGTDEYFVTDVSSTTVAGTTPVTTPQVELTPFFSGIALDVTPQIDKDGNVLLHVHPSVIDVKEQTKDIKVSSESLELPLAQSEIRESDTVIRAASGDVVVIGGLMKSENTEVVSQVPLLGDIPLVGELFKNRSKQKKKTELIIMLKPTVVGGDTWKNELERSKTLLDRWYPENK</sequence>
<dbReference type="Pfam" id="PF00263">
    <property type="entry name" value="Secretin"/>
    <property type="match status" value="1"/>
</dbReference>
<dbReference type="InterPro" id="IPR011662">
    <property type="entry name" value="Secretin/TonB_short_N"/>
</dbReference>
<dbReference type="RefSeq" id="WP_089066849.1">
    <property type="nucleotide sequence ID" value="NZ_CP022358.1"/>
</dbReference>